<dbReference type="AlphaFoldDB" id="A0A7S3STT0"/>
<name>A0A7S3STT0_9SPIT</name>
<dbReference type="EMBL" id="HBIQ01056487">
    <property type="protein sequence ID" value="CAE0563949.1"/>
    <property type="molecule type" value="Transcribed_RNA"/>
</dbReference>
<proteinExistence type="predicted"/>
<organism evidence="2">
    <name type="scientific">Strombidinopsis acuminata</name>
    <dbReference type="NCBI Taxonomy" id="141414"/>
    <lineage>
        <taxon>Eukaryota</taxon>
        <taxon>Sar</taxon>
        <taxon>Alveolata</taxon>
        <taxon>Ciliophora</taxon>
        <taxon>Intramacronucleata</taxon>
        <taxon>Spirotrichea</taxon>
        <taxon>Choreotrichia</taxon>
        <taxon>Choreotrichida</taxon>
        <taxon>Strombidinopsidae</taxon>
        <taxon>Strombidinopsis</taxon>
    </lineage>
</organism>
<feature type="region of interest" description="Disordered" evidence="1">
    <location>
        <begin position="82"/>
        <end position="114"/>
    </location>
</feature>
<accession>A0A7S3STT0</accession>
<reference evidence="2" key="1">
    <citation type="submission" date="2021-01" db="EMBL/GenBank/DDBJ databases">
        <authorList>
            <person name="Corre E."/>
            <person name="Pelletier E."/>
            <person name="Niang G."/>
            <person name="Scheremetjew M."/>
            <person name="Finn R."/>
            <person name="Kale V."/>
            <person name="Holt S."/>
            <person name="Cochrane G."/>
            <person name="Meng A."/>
            <person name="Brown T."/>
            <person name="Cohen L."/>
        </authorList>
    </citation>
    <scope>NUCLEOTIDE SEQUENCE</scope>
    <source>
        <strain evidence="2">SPMC142</strain>
    </source>
</reference>
<gene>
    <name evidence="2" type="ORF">SACU0126_LOCUS17972</name>
</gene>
<evidence type="ECO:0000256" key="1">
    <source>
        <dbReference type="SAM" id="MobiDB-lite"/>
    </source>
</evidence>
<protein>
    <submittedName>
        <fullName evidence="2">Uncharacterized protein</fullName>
    </submittedName>
</protein>
<evidence type="ECO:0000313" key="2">
    <source>
        <dbReference type="EMBL" id="CAE0563949.1"/>
    </source>
</evidence>
<sequence>MFSSRSAGAGRAFFGRTRAQQRYFNACKSNVRMAQYSSFNQMSNLASYTKLMQQNNTLAMTNLQLTMINIDMQQAFIAIEEEENAVKDSEETGEDEDDVGSPPLPDHLSNMNCF</sequence>